<dbReference type="Proteomes" id="UP000824469">
    <property type="component" value="Unassembled WGS sequence"/>
</dbReference>
<feature type="compositionally biased region" description="Low complexity" evidence="1">
    <location>
        <begin position="70"/>
        <end position="84"/>
    </location>
</feature>
<proteinExistence type="predicted"/>
<comment type="caution">
    <text evidence="2">The sequence shown here is derived from an EMBL/GenBank/DDBJ whole genome shotgun (WGS) entry which is preliminary data.</text>
</comment>
<evidence type="ECO:0000313" key="2">
    <source>
        <dbReference type="EMBL" id="KAH9325730.1"/>
    </source>
</evidence>
<feature type="compositionally biased region" description="Gly residues" evidence="1">
    <location>
        <begin position="60"/>
        <end position="69"/>
    </location>
</feature>
<feature type="non-terminal residue" evidence="2">
    <location>
        <position position="93"/>
    </location>
</feature>
<feature type="region of interest" description="Disordered" evidence="1">
    <location>
        <begin position="60"/>
        <end position="93"/>
    </location>
</feature>
<sequence>AEGSHQSTARIARFGGCYSREGPSLGLGAVITGVASCFTGTNWGTIGAVRPSIGTGIGTGTASGIGVGTTSGTSTGTASDTGVGTASGTGHTG</sequence>
<gene>
    <name evidence="2" type="ORF">KI387_005908</name>
</gene>
<protein>
    <submittedName>
        <fullName evidence="2">Uncharacterized protein</fullName>
    </submittedName>
</protein>
<keyword evidence="3" id="KW-1185">Reference proteome</keyword>
<evidence type="ECO:0000313" key="3">
    <source>
        <dbReference type="Proteomes" id="UP000824469"/>
    </source>
</evidence>
<organism evidence="2 3">
    <name type="scientific">Taxus chinensis</name>
    <name type="common">Chinese yew</name>
    <name type="synonym">Taxus wallichiana var. chinensis</name>
    <dbReference type="NCBI Taxonomy" id="29808"/>
    <lineage>
        <taxon>Eukaryota</taxon>
        <taxon>Viridiplantae</taxon>
        <taxon>Streptophyta</taxon>
        <taxon>Embryophyta</taxon>
        <taxon>Tracheophyta</taxon>
        <taxon>Spermatophyta</taxon>
        <taxon>Pinopsida</taxon>
        <taxon>Pinidae</taxon>
        <taxon>Conifers II</taxon>
        <taxon>Cupressales</taxon>
        <taxon>Taxaceae</taxon>
        <taxon>Taxus</taxon>
    </lineage>
</organism>
<name>A0AA38LKH2_TAXCH</name>
<feature type="non-terminal residue" evidence="2">
    <location>
        <position position="1"/>
    </location>
</feature>
<reference evidence="2 3" key="1">
    <citation type="journal article" date="2021" name="Nat. Plants">
        <title>The Taxus genome provides insights into paclitaxel biosynthesis.</title>
        <authorList>
            <person name="Xiong X."/>
            <person name="Gou J."/>
            <person name="Liao Q."/>
            <person name="Li Y."/>
            <person name="Zhou Q."/>
            <person name="Bi G."/>
            <person name="Li C."/>
            <person name="Du R."/>
            <person name="Wang X."/>
            <person name="Sun T."/>
            <person name="Guo L."/>
            <person name="Liang H."/>
            <person name="Lu P."/>
            <person name="Wu Y."/>
            <person name="Zhang Z."/>
            <person name="Ro D.K."/>
            <person name="Shang Y."/>
            <person name="Huang S."/>
            <person name="Yan J."/>
        </authorList>
    </citation>
    <scope>NUCLEOTIDE SEQUENCE [LARGE SCALE GENOMIC DNA]</scope>
    <source>
        <strain evidence="2">Ta-2019</strain>
    </source>
</reference>
<dbReference type="AlphaFoldDB" id="A0AA38LKH2"/>
<accession>A0AA38LKH2</accession>
<evidence type="ECO:0000256" key="1">
    <source>
        <dbReference type="SAM" id="MobiDB-lite"/>
    </source>
</evidence>
<dbReference type="EMBL" id="JAHRHJ020000002">
    <property type="protein sequence ID" value="KAH9325730.1"/>
    <property type="molecule type" value="Genomic_DNA"/>
</dbReference>